<evidence type="ECO:0000256" key="5">
    <source>
        <dbReference type="ARBA" id="ARBA00023180"/>
    </source>
</evidence>
<evidence type="ECO:0000256" key="3">
    <source>
        <dbReference type="ARBA" id="ARBA00022737"/>
    </source>
</evidence>
<proteinExistence type="predicted"/>
<dbReference type="Pfam" id="PF02210">
    <property type="entry name" value="Laminin_G_2"/>
    <property type="match status" value="2"/>
</dbReference>
<dbReference type="PROSITE" id="PS50026">
    <property type="entry name" value="EGF_3"/>
    <property type="match status" value="5"/>
</dbReference>
<feature type="disulfide bond" evidence="6">
    <location>
        <begin position="560"/>
        <end position="570"/>
    </location>
</feature>
<feature type="domain" description="EGF-like" evidence="8">
    <location>
        <begin position="518"/>
        <end position="554"/>
    </location>
</feature>
<feature type="disulfide bond" evidence="6">
    <location>
        <begin position="619"/>
        <end position="628"/>
    </location>
</feature>
<dbReference type="PROSITE" id="PS00010">
    <property type="entry name" value="ASX_HYDROXYL"/>
    <property type="match status" value="1"/>
</dbReference>
<dbReference type="SUPFAM" id="SSF49899">
    <property type="entry name" value="Concanavalin A-like lectins/glucanases"/>
    <property type="match status" value="2"/>
</dbReference>
<feature type="disulfide bond" evidence="6">
    <location>
        <begin position="301"/>
        <end position="310"/>
    </location>
</feature>
<evidence type="ECO:0000313" key="10">
    <source>
        <dbReference type="Proteomes" id="UP000314980"/>
    </source>
</evidence>
<dbReference type="SMART" id="SM00179">
    <property type="entry name" value="EGF_CA"/>
    <property type="match status" value="5"/>
</dbReference>
<feature type="domain" description="EGF-like" evidence="8">
    <location>
        <begin position="556"/>
        <end position="591"/>
    </location>
</feature>
<evidence type="ECO:0000256" key="4">
    <source>
        <dbReference type="ARBA" id="ARBA00023157"/>
    </source>
</evidence>
<protein>
    <recommendedName>
        <fullName evidence="11">Crumbs cell polarity complex component 1</fullName>
    </recommendedName>
</protein>
<comment type="caution">
    <text evidence="6">Lacks conserved residue(s) required for the propagation of feature annotation.</text>
</comment>
<feature type="disulfide bond" evidence="6">
    <location>
        <begin position="581"/>
        <end position="590"/>
    </location>
</feature>
<dbReference type="Gene3D" id="2.10.25.10">
    <property type="entry name" value="Laminin"/>
    <property type="match status" value="5"/>
</dbReference>
<keyword evidence="5" id="KW-0325">Glycoprotein</keyword>
<dbReference type="GO" id="GO:1901222">
    <property type="term" value="P:regulation of non-canonical NF-kappaB signal transduction"/>
    <property type="evidence" value="ECO:0007669"/>
    <property type="project" value="UniProtKB-ARBA"/>
</dbReference>
<dbReference type="InterPro" id="IPR001791">
    <property type="entry name" value="Laminin_G"/>
</dbReference>
<dbReference type="PROSITE" id="PS01186">
    <property type="entry name" value="EGF_2"/>
    <property type="match status" value="2"/>
</dbReference>
<dbReference type="FunFam" id="2.10.25.10:FF:000282">
    <property type="entry name" value="Crumbs cell polarity complex component 2"/>
    <property type="match status" value="1"/>
</dbReference>
<dbReference type="PANTHER" id="PTHR12916:SF14">
    <property type="entry name" value="CRUMBS 1, CELL POLARITY COMPLEX COMPONENT"/>
    <property type="match status" value="1"/>
</dbReference>
<dbReference type="GO" id="GO:0060218">
    <property type="term" value="P:hematopoietic stem cell differentiation"/>
    <property type="evidence" value="ECO:0007669"/>
    <property type="project" value="UniProtKB-ARBA"/>
</dbReference>
<dbReference type="InterPro" id="IPR000742">
    <property type="entry name" value="EGF"/>
</dbReference>
<keyword evidence="2" id="KW-0732">Signal</keyword>
<dbReference type="Ensembl" id="ENSLCAT00010053825.1">
    <property type="protein sequence ID" value="ENSLCAP00010052465.1"/>
    <property type="gene ID" value="ENSLCAG00010024432.1"/>
</dbReference>
<evidence type="ECO:0000259" key="8">
    <source>
        <dbReference type="PROSITE" id="PS50026"/>
    </source>
</evidence>
<dbReference type="FunFam" id="2.60.120.200:FF:000055">
    <property type="entry name" value="Crumbs cell polarity complex component 1"/>
    <property type="match status" value="1"/>
</dbReference>
<evidence type="ECO:0008006" key="11">
    <source>
        <dbReference type="Google" id="ProtNLM"/>
    </source>
</evidence>
<dbReference type="GO" id="GO:0016020">
    <property type="term" value="C:membrane"/>
    <property type="evidence" value="ECO:0007669"/>
    <property type="project" value="UniProtKB-ARBA"/>
</dbReference>
<evidence type="ECO:0000259" key="7">
    <source>
        <dbReference type="PROSITE" id="PS50025"/>
    </source>
</evidence>
<keyword evidence="4 6" id="KW-1015">Disulfide bond</keyword>
<feature type="domain" description="Laminin G" evidence="7">
    <location>
        <begin position="329"/>
        <end position="516"/>
    </location>
</feature>
<dbReference type="SMART" id="SM00181">
    <property type="entry name" value="EGF"/>
    <property type="match status" value="6"/>
</dbReference>
<dbReference type="InterPro" id="IPR000152">
    <property type="entry name" value="EGF-type_Asp/Asn_hydroxyl_site"/>
</dbReference>
<feature type="domain" description="EGF-like" evidence="8">
    <location>
        <begin position="275"/>
        <end position="311"/>
    </location>
</feature>
<dbReference type="GO" id="GO:0007219">
    <property type="term" value="P:Notch signaling pathway"/>
    <property type="evidence" value="ECO:0007669"/>
    <property type="project" value="TreeGrafter"/>
</dbReference>
<dbReference type="Proteomes" id="UP000314980">
    <property type="component" value="Unassembled WGS sequence"/>
</dbReference>
<keyword evidence="3" id="KW-0677">Repeat</keyword>
<dbReference type="Gene3D" id="2.60.120.200">
    <property type="match status" value="2"/>
</dbReference>
<dbReference type="InParanoid" id="A0A4W6FPF3"/>
<dbReference type="PANTHER" id="PTHR12916">
    <property type="entry name" value="CYTOCHROME C OXIDASE POLYPEPTIDE VIC-2"/>
    <property type="match status" value="1"/>
</dbReference>
<reference evidence="9" key="3">
    <citation type="submission" date="2025-09" db="UniProtKB">
        <authorList>
            <consortium name="Ensembl"/>
        </authorList>
    </citation>
    <scope>IDENTIFICATION</scope>
</reference>
<dbReference type="CDD" id="cd00054">
    <property type="entry name" value="EGF_CA"/>
    <property type="match status" value="5"/>
</dbReference>
<name>A0A4W6FPF3_LATCA</name>
<dbReference type="PROSITE" id="PS50025">
    <property type="entry name" value="LAM_G_DOMAIN"/>
    <property type="match status" value="2"/>
</dbReference>
<feature type="disulfide bond" evidence="6">
    <location>
        <begin position="85"/>
        <end position="94"/>
    </location>
</feature>
<dbReference type="GO" id="GO:0045597">
    <property type="term" value="P:positive regulation of cell differentiation"/>
    <property type="evidence" value="ECO:0007669"/>
    <property type="project" value="UniProtKB-ARBA"/>
</dbReference>
<feature type="domain" description="EGF-like" evidence="8">
    <location>
        <begin position="593"/>
        <end position="629"/>
    </location>
</feature>
<keyword evidence="10" id="KW-1185">Reference proteome</keyword>
<reference evidence="9" key="2">
    <citation type="submission" date="2025-08" db="UniProtKB">
        <authorList>
            <consortium name="Ensembl"/>
        </authorList>
    </citation>
    <scope>IDENTIFICATION</scope>
</reference>
<dbReference type="STRING" id="8187.ENSLCAP00010052465"/>
<feature type="disulfide bond" evidence="6">
    <location>
        <begin position="544"/>
        <end position="553"/>
    </location>
</feature>
<dbReference type="GO" id="GO:0005509">
    <property type="term" value="F:calcium ion binding"/>
    <property type="evidence" value="ECO:0007669"/>
    <property type="project" value="InterPro"/>
</dbReference>
<dbReference type="InterPro" id="IPR001881">
    <property type="entry name" value="EGF-like_Ca-bd_dom"/>
</dbReference>
<keyword evidence="1 6" id="KW-0245">EGF-like domain</keyword>
<feature type="domain" description="EGF-like" evidence="8">
    <location>
        <begin position="58"/>
        <end position="95"/>
    </location>
</feature>
<dbReference type="GO" id="GO:0005112">
    <property type="term" value="F:Notch binding"/>
    <property type="evidence" value="ECO:0007669"/>
    <property type="project" value="TreeGrafter"/>
</dbReference>
<feature type="domain" description="Laminin G" evidence="7">
    <location>
        <begin position="101"/>
        <end position="273"/>
    </location>
</feature>
<organism evidence="9 10">
    <name type="scientific">Lates calcarifer</name>
    <name type="common">Barramundi</name>
    <name type="synonym">Holocentrus calcarifer</name>
    <dbReference type="NCBI Taxonomy" id="8187"/>
    <lineage>
        <taxon>Eukaryota</taxon>
        <taxon>Metazoa</taxon>
        <taxon>Chordata</taxon>
        <taxon>Craniata</taxon>
        <taxon>Vertebrata</taxon>
        <taxon>Euteleostomi</taxon>
        <taxon>Actinopterygii</taxon>
        <taxon>Neopterygii</taxon>
        <taxon>Teleostei</taxon>
        <taxon>Neoteleostei</taxon>
        <taxon>Acanthomorphata</taxon>
        <taxon>Carangaria</taxon>
        <taxon>Carangaria incertae sedis</taxon>
        <taxon>Centropomidae</taxon>
        <taxon>Lates</taxon>
    </lineage>
</organism>
<accession>A0A4W6FPF3</accession>
<reference evidence="10" key="1">
    <citation type="submission" date="2015-09" db="EMBL/GenBank/DDBJ databases">
        <authorList>
            <person name="Sai Rama Sridatta P."/>
        </authorList>
    </citation>
    <scope>NUCLEOTIDE SEQUENCE [LARGE SCALE GENOMIC DNA]</scope>
</reference>
<evidence type="ECO:0000256" key="1">
    <source>
        <dbReference type="ARBA" id="ARBA00022536"/>
    </source>
</evidence>
<dbReference type="CDD" id="cd00110">
    <property type="entry name" value="LamG"/>
    <property type="match status" value="2"/>
</dbReference>
<dbReference type="PROSITE" id="PS00022">
    <property type="entry name" value="EGF_1"/>
    <property type="match status" value="5"/>
</dbReference>
<sequence>MGAVAESWGLGRAVDETGYPPAFLGCFRDVLVDSHLVLPVIVPENSDTWANITVGCSDKDKCDSSPCQNRGRCVSQGWRSYMCECHRPYEGNNCADEYITARFGNKDLESYAVFSLDDDPGDTVTISMFIRTRQSSSLLLILANSTSQYLRLWLEEGRVKVQVNNFETLGGRGAVSDGHFHLVTVKLEGTAAGLSQSGQDQGSMTIRHIQVHPGDLVYVGGLPDSRASASFGGYFKGCVQDLRINRKRLQFYPIETPVEFYNLEQLVHVAQGCSSDNACAVNPCLNGGVCYSMWDDFICNCPPNTAGQRCEEVKWCELSPCPAGAVCQPRFQGFECNSILQYRSNGKIRRSLTSVFLNLRTRQFAATLLHAQKGSDYFTISIQDSHLVMEIQAGDDKVTVQSQGPVSDGEWHTVVLSMENKTLPTSRWIMATDGSQKEQSISKTATGDLDFLREGADIFLGGLSLDAGVTLSGCLGSVEIGGLLLPFHLDTELNLPRPQDEQFVRINGNAAPQYGCWGVSVCAPNPCHNQGACEDLFDLHHCTCPSEWTGPLCQDPTNACASSPCIYGNCINKPGGFECVCEPGYSGEQCEVEVDMCENSNCSNGATCLKGFQSYACLCPQNLTGQYCELPQLPVSACMGTRWKYNCFNGGNCSEADNTCYCLPGFTGQW</sequence>
<dbReference type="FunFam" id="2.10.25.10:FF:000006">
    <property type="entry name" value="Versican core protein-like isoform 1"/>
    <property type="match status" value="1"/>
</dbReference>
<evidence type="ECO:0000256" key="6">
    <source>
        <dbReference type="PROSITE-ProRule" id="PRU00076"/>
    </source>
</evidence>
<dbReference type="SUPFAM" id="SSF57196">
    <property type="entry name" value="EGF/Laminin"/>
    <property type="match status" value="3"/>
</dbReference>
<evidence type="ECO:0000256" key="2">
    <source>
        <dbReference type="ARBA" id="ARBA00022729"/>
    </source>
</evidence>
<dbReference type="Pfam" id="PF00008">
    <property type="entry name" value="EGF"/>
    <property type="match status" value="5"/>
</dbReference>
<dbReference type="SMART" id="SM00282">
    <property type="entry name" value="LamG"/>
    <property type="match status" value="2"/>
</dbReference>
<dbReference type="GeneTree" id="ENSGT00940000155152"/>
<dbReference type="AlphaFoldDB" id="A0A4W6FPF3"/>
<dbReference type="FunFam" id="2.10.25.10:FF:000472">
    <property type="entry name" value="Uncharacterized protein, isoform A"/>
    <property type="match status" value="1"/>
</dbReference>
<dbReference type="InterPro" id="IPR013320">
    <property type="entry name" value="ConA-like_dom_sf"/>
</dbReference>
<evidence type="ECO:0000313" key="9">
    <source>
        <dbReference type="Ensembl" id="ENSLCAP00010052465.1"/>
    </source>
</evidence>